<feature type="domain" description="DUF4332" evidence="2">
    <location>
        <begin position="9"/>
        <end position="126"/>
    </location>
</feature>
<organism evidence="3">
    <name type="scientific">marine sediment metagenome</name>
    <dbReference type="NCBI Taxonomy" id="412755"/>
    <lineage>
        <taxon>unclassified sequences</taxon>
        <taxon>metagenomes</taxon>
        <taxon>ecological metagenomes</taxon>
    </lineage>
</organism>
<feature type="region of interest" description="Disordered" evidence="1">
    <location>
        <begin position="124"/>
        <end position="156"/>
    </location>
</feature>
<gene>
    <name evidence="3" type="ORF">S01H4_21094</name>
</gene>
<sequence>MKLIEIIGLEEKHAQLLGKAGIKELEDLLALSYYQIKQLARSIGVTVNRLDTWQEHADLMRIGGVNPEIANALNLIGIDSVKEFAYRNSKNTVEKLKQLKKDNPKVLTKLPTLKNVEEWTKSAKNLAEVPKKDAKPKKKPSRAKGFSSIGTSGSCK</sequence>
<evidence type="ECO:0000256" key="1">
    <source>
        <dbReference type="SAM" id="MobiDB-lite"/>
    </source>
</evidence>
<accession>X1BZR1</accession>
<protein>
    <recommendedName>
        <fullName evidence="2">DUF4332 domain-containing protein</fullName>
    </recommendedName>
</protein>
<proteinExistence type="predicted"/>
<dbReference type="EMBL" id="BART01009534">
    <property type="protein sequence ID" value="GAG77631.1"/>
    <property type="molecule type" value="Genomic_DNA"/>
</dbReference>
<dbReference type="Pfam" id="PF14229">
    <property type="entry name" value="DUF4332"/>
    <property type="match status" value="1"/>
</dbReference>
<dbReference type="AlphaFoldDB" id="X1BZR1"/>
<reference evidence="3" key="1">
    <citation type="journal article" date="2014" name="Front. Microbiol.">
        <title>High frequency of phylogenetically diverse reductive dehalogenase-homologous genes in deep subseafloor sedimentary metagenomes.</title>
        <authorList>
            <person name="Kawai M."/>
            <person name="Futagami T."/>
            <person name="Toyoda A."/>
            <person name="Takaki Y."/>
            <person name="Nishi S."/>
            <person name="Hori S."/>
            <person name="Arai W."/>
            <person name="Tsubouchi T."/>
            <person name="Morono Y."/>
            <person name="Uchiyama I."/>
            <person name="Ito T."/>
            <person name="Fujiyama A."/>
            <person name="Inagaki F."/>
            <person name="Takami H."/>
        </authorList>
    </citation>
    <scope>NUCLEOTIDE SEQUENCE</scope>
    <source>
        <strain evidence="3">Expedition CK06-06</strain>
    </source>
</reference>
<name>X1BZR1_9ZZZZ</name>
<comment type="caution">
    <text evidence="3">The sequence shown here is derived from an EMBL/GenBank/DDBJ whole genome shotgun (WGS) entry which is preliminary data.</text>
</comment>
<dbReference type="InterPro" id="IPR025567">
    <property type="entry name" value="DUF4332"/>
</dbReference>
<evidence type="ECO:0000313" key="3">
    <source>
        <dbReference type="EMBL" id="GAG77631.1"/>
    </source>
</evidence>
<evidence type="ECO:0000259" key="2">
    <source>
        <dbReference type="Pfam" id="PF14229"/>
    </source>
</evidence>